<gene>
    <name evidence="2" type="ORF">TorRG33x02_192720</name>
</gene>
<protein>
    <submittedName>
        <fullName evidence="2">Uncharacterized protein</fullName>
    </submittedName>
</protein>
<evidence type="ECO:0000313" key="2">
    <source>
        <dbReference type="EMBL" id="PON84874.1"/>
    </source>
</evidence>
<feature type="compositionally biased region" description="Basic residues" evidence="1">
    <location>
        <begin position="1"/>
        <end position="11"/>
    </location>
</feature>
<dbReference type="EMBL" id="JXTC01000155">
    <property type="protein sequence ID" value="PON84874.1"/>
    <property type="molecule type" value="Genomic_DNA"/>
</dbReference>
<organism evidence="2 3">
    <name type="scientific">Trema orientale</name>
    <name type="common">Charcoal tree</name>
    <name type="synonym">Celtis orientalis</name>
    <dbReference type="NCBI Taxonomy" id="63057"/>
    <lineage>
        <taxon>Eukaryota</taxon>
        <taxon>Viridiplantae</taxon>
        <taxon>Streptophyta</taxon>
        <taxon>Embryophyta</taxon>
        <taxon>Tracheophyta</taxon>
        <taxon>Spermatophyta</taxon>
        <taxon>Magnoliopsida</taxon>
        <taxon>eudicotyledons</taxon>
        <taxon>Gunneridae</taxon>
        <taxon>Pentapetalae</taxon>
        <taxon>rosids</taxon>
        <taxon>fabids</taxon>
        <taxon>Rosales</taxon>
        <taxon>Cannabaceae</taxon>
        <taxon>Trema</taxon>
    </lineage>
</organism>
<proteinExistence type="predicted"/>
<reference evidence="3" key="1">
    <citation type="submission" date="2016-06" db="EMBL/GenBank/DDBJ databases">
        <title>Parallel loss of symbiosis genes in relatives of nitrogen-fixing non-legume Parasponia.</title>
        <authorList>
            <person name="Van Velzen R."/>
            <person name="Holmer R."/>
            <person name="Bu F."/>
            <person name="Rutten L."/>
            <person name="Van Zeijl A."/>
            <person name="Liu W."/>
            <person name="Santuari L."/>
            <person name="Cao Q."/>
            <person name="Sharma T."/>
            <person name="Shen D."/>
            <person name="Roswanjaya Y."/>
            <person name="Wardhani T."/>
            <person name="Kalhor M.S."/>
            <person name="Jansen J."/>
            <person name="Van den Hoogen J."/>
            <person name="Gungor B."/>
            <person name="Hartog M."/>
            <person name="Hontelez J."/>
            <person name="Verver J."/>
            <person name="Yang W.-C."/>
            <person name="Schijlen E."/>
            <person name="Repin R."/>
            <person name="Schilthuizen M."/>
            <person name="Schranz E."/>
            <person name="Heidstra R."/>
            <person name="Miyata K."/>
            <person name="Fedorova E."/>
            <person name="Kohlen W."/>
            <person name="Bisseling T."/>
            <person name="Smit S."/>
            <person name="Geurts R."/>
        </authorList>
    </citation>
    <scope>NUCLEOTIDE SEQUENCE [LARGE SCALE GENOMIC DNA]</scope>
    <source>
        <strain evidence="3">cv. RG33-2</strain>
    </source>
</reference>
<dbReference type="InParanoid" id="A0A2P5EHA1"/>
<dbReference type="Proteomes" id="UP000237000">
    <property type="component" value="Unassembled WGS sequence"/>
</dbReference>
<comment type="caution">
    <text evidence="2">The sequence shown here is derived from an EMBL/GenBank/DDBJ whole genome shotgun (WGS) entry which is preliminary data.</text>
</comment>
<dbReference type="AlphaFoldDB" id="A0A2P5EHA1"/>
<evidence type="ECO:0000256" key="1">
    <source>
        <dbReference type="SAM" id="MobiDB-lite"/>
    </source>
</evidence>
<keyword evidence="3" id="KW-1185">Reference proteome</keyword>
<feature type="region of interest" description="Disordered" evidence="1">
    <location>
        <begin position="1"/>
        <end position="32"/>
    </location>
</feature>
<accession>A0A2P5EHA1</accession>
<evidence type="ECO:0000313" key="3">
    <source>
        <dbReference type="Proteomes" id="UP000237000"/>
    </source>
</evidence>
<sequence length="32" mass="4107">MERHRMKKKKHSIEEVRTQSRKKLQQQQQWSQ</sequence>
<name>A0A2P5EHA1_TREOI</name>